<proteinExistence type="predicted"/>
<organism evidence="2 3">
    <name type="scientific">Methylobacterium tarhaniae</name>
    <dbReference type="NCBI Taxonomy" id="1187852"/>
    <lineage>
        <taxon>Bacteria</taxon>
        <taxon>Pseudomonadati</taxon>
        <taxon>Pseudomonadota</taxon>
        <taxon>Alphaproteobacteria</taxon>
        <taxon>Hyphomicrobiales</taxon>
        <taxon>Methylobacteriaceae</taxon>
        <taxon>Methylobacterium</taxon>
    </lineage>
</organism>
<dbReference type="Proteomes" id="UP000036449">
    <property type="component" value="Unassembled WGS sequence"/>
</dbReference>
<dbReference type="EMBL" id="LABZ01000067">
    <property type="protein sequence ID" value="KMO42559.1"/>
    <property type="molecule type" value="Genomic_DNA"/>
</dbReference>
<reference evidence="2 3" key="1">
    <citation type="submission" date="2015-03" db="EMBL/GenBank/DDBJ databases">
        <title>Genome sequencing of Methylobacterium tarhaniae DSM 25844.</title>
        <authorList>
            <person name="Chaudhry V."/>
            <person name="Patil P.B."/>
        </authorList>
    </citation>
    <scope>NUCLEOTIDE SEQUENCE [LARGE SCALE GENOMIC DNA]</scope>
    <source>
        <strain evidence="2 3">DSM 25844</strain>
    </source>
</reference>
<name>A0A0J6T9L1_9HYPH</name>
<gene>
    <name evidence="2" type="ORF">VQ03_10580</name>
</gene>
<evidence type="ECO:0000313" key="3">
    <source>
        <dbReference type="Proteomes" id="UP000036449"/>
    </source>
</evidence>
<dbReference type="RefSeq" id="WP_048450835.1">
    <property type="nucleotide sequence ID" value="NZ_LABZ01000067.1"/>
</dbReference>
<protein>
    <submittedName>
        <fullName evidence="2">Stability/partitioning determinant</fullName>
    </submittedName>
</protein>
<sequence length="122" mass="13365">MTAKERAPLGFGDELDSFDPAAWAKAKGKPASDKPKPSVVKEAAEAAGFKSREPVKAEAKPDTPQPKQQRRRRTGRNVQFNIKTKQEAIDAFTAVADANGWGFGEAFERATELLQREHGKSI</sequence>
<evidence type="ECO:0000256" key="1">
    <source>
        <dbReference type="SAM" id="MobiDB-lite"/>
    </source>
</evidence>
<keyword evidence="3" id="KW-1185">Reference proteome</keyword>
<feature type="region of interest" description="Disordered" evidence="1">
    <location>
        <begin position="22"/>
        <end position="78"/>
    </location>
</feature>
<dbReference type="PATRIC" id="fig|1187852.3.peg.5961"/>
<feature type="compositionally biased region" description="Basic and acidic residues" evidence="1">
    <location>
        <begin position="50"/>
        <end position="61"/>
    </location>
</feature>
<accession>A0A0J6T9L1</accession>
<comment type="caution">
    <text evidence="2">The sequence shown here is derived from an EMBL/GenBank/DDBJ whole genome shotgun (WGS) entry which is preliminary data.</text>
</comment>
<dbReference type="AlphaFoldDB" id="A0A0J6T9L1"/>
<dbReference type="OrthoDB" id="7477461at2"/>
<evidence type="ECO:0000313" key="2">
    <source>
        <dbReference type="EMBL" id="KMO42559.1"/>
    </source>
</evidence>